<evidence type="ECO:0000313" key="5">
    <source>
        <dbReference type="Proteomes" id="UP001139451"/>
    </source>
</evidence>
<evidence type="ECO:0000256" key="2">
    <source>
        <dbReference type="PROSITE-ProRule" id="PRU00169"/>
    </source>
</evidence>
<keyword evidence="5" id="KW-1185">Reference proteome</keyword>
<name>A0A9X2KQ81_9SPHN</name>
<dbReference type="AlphaFoldDB" id="A0A9X2KQ81"/>
<organism evidence="4 5">
    <name type="scientific">Sphingomonas tagetis</name>
    <dbReference type="NCBI Taxonomy" id="2949092"/>
    <lineage>
        <taxon>Bacteria</taxon>
        <taxon>Pseudomonadati</taxon>
        <taxon>Pseudomonadota</taxon>
        <taxon>Alphaproteobacteria</taxon>
        <taxon>Sphingomonadales</taxon>
        <taxon>Sphingomonadaceae</taxon>
        <taxon>Sphingomonas</taxon>
    </lineage>
</organism>
<evidence type="ECO:0000313" key="4">
    <source>
        <dbReference type="EMBL" id="MCP3731503.1"/>
    </source>
</evidence>
<dbReference type="InterPro" id="IPR011006">
    <property type="entry name" value="CheY-like_superfamily"/>
</dbReference>
<protein>
    <submittedName>
        <fullName evidence="4">Response regulator</fullName>
    </submittedName>
</protein>
<dbReference type="Pfam" id="PF00072">
    <property type="entry name" value="Response_reg"/>
    <property type="match status" value="1"/>
</dbReference>
<dbReference type="Proteomes" id="UP001139451">
    <property type="component" value="Unassembled WGS sequence"/>
</dbReference>
<dbReference type="EMBL" id="JAMLDX010000010">
    <property type="protein sequence ID" value="MCP3731503.1"/>
    <property type="molecule type" value="Genomic_DNA"/>
</dbReference>
<dbReference type="PROSITE" id="PS50110">
    <property type="entry name" value="RESPONSE_REGULATORY"/>
    <property type="match status" value="1"/>
</dbReference>
<dbReference type="GO" id="GO:0000160">
    <property type="term" value="P:phosphorelay signal transduction system"/>
    <property type="evidence" value="ECO:0007669"/>
    <property type="project" value="InterPro"/>
</dbReference>
<evidence type="ECO:0000256" key="1">
    <source>
        <dbReference type="ARBA" id="ARBA00022553"/>
    </source>
</evidence>
<dbReference type="SMART" id="SM00448">
    <property type="entry name" value="REC"/>
    <property type="match status" value="1"/>
</dbReference>
<feature type="domain" description="Response regulatory" evidence="3">
    <location>
        <begin position="6"/>
        <end position="121"/>
    </location>
</feature>
<dbReference type="Gene3D" id="3.40.50.2300">
    <property type="match status" value="1"/>
</dbReference>
<dbReference type="InterPro" id="IPR001789">
    <property type="entry name" value="Sig_transdc_resp-reg_receiver"/>
</dbReference>
<accession>A0A9X2KQ81</accession>
<evidence type="ECO:0000259" key="3">
    <source>
        <dbReference type="PROSITE" id="PS50110"/>
    </source>
</evidence>
<gene>
    <name evidence="4" type="ORF">M9978_13825</name>
</gene>
<reference evidence="4" key="1">
    <citation type="submission" date="2022-05" db="EMBL/GenBank/DDBJ databases">
        <title>Sphingomonas sp. strain MG17 Genome sequencing and assembly.</title>
        <authorList>
            <person name="Kim I."/>
        </authorList>
    </citation>
    <scope>NUCLEOTIDE SEQUENCE</scope>
    <source>
        <strain evidence="4">MG17</strain>
    </source>
</reference>
<sequence length="125" mass="13103">MSGSILILFAEDEPLIQSAAEDALVDGGYHVLAASNGQDAIRLLDERIEEIGGLITDVRMGAGPTGWEVARHARSLNPELPVVYTTGDSAADWAAEGVPKSVVVQKPYADAQVLAAISSLMIISS</sequence>
<dbReference type="PANTHER" id="PTHR44591">
    <property type="entry name" value="STRESS RESPONSE REGULATOR PROTEIN 1"/>
    <property type="match status" value="1"/>
</dbReference>
<dbReference type="SUPFAM" id="SSF52172">
    <property type="entry name" value="CheY-like"/>
    <property type="match status" value="1"/>
</dbReference>
<keyword evidence="1 2" id="KW-0597">Phosphoprotein</keyword>
<feature type="modified residue" description="4-aspartylphosphate" evidence="2">
    <location>
        <position position="57"/>
    </location>
</feature>
<comment type="caution">
    <text evidence="4">The sequence shown here is derived from an EMBL/GenBank/DDBJ whole genome shotgun (WGS) entry which is preliminary data.</text>
</comment>
<dbReference type="PANTHER" id="PTHR44591:SF21">
    <property type="entry name" value="TWO-COMPONENT RESPONSE REGULATOR"/>
    <property type="match status" value="1"/>
</dbReference>
<dbReference type="InterPro" id="IPR050595">
    <property type="entry name" value="Bact_response_regulator"/>
</dbReference>
<dbReference type="RefSeq" id="WP_254294162.1">
    <property type="nucleotide sequence ID" value="NZ_JAMLDX010000010.1"/>
</dbReference>
<proteinExistence type="predicted"/>